<dbReference type="PANTHER" id="PTHR43537">
    <property type="entry name" value="TRANSCRIPTIONAL REGULATOR, GNTR FAMILY"/>
    <property type="match status" value="1"/>
</dbReference>
<evidence type="ECO:0000313" key="5">
    <source>
        <dbReference type="EMBL" id="RLP78197.1"/>
    </source>
</evidence>
<keyword evidence="6" id="KW-1185">Reference proteome</keyword>
<dbReference type="InterPro" id="IPR000524">
    <property type="entry name" value="Tscrpt_reg_HTH_GntR"/>
</dbReference>
<dbReference type="Gene3D" id="1.20.120.530">
    <property type="entry name" value="GntR ligand-binding domain-like"/>
    <property type="match status" value="1"/>
</dbReference>
<dbReference type="SMART" id="SM00345">
    <property type="entry name" value="HTH_GNTR"/>
    <property type="match status" value="1"/>
</dbReference>
<dbReference type="Pfam" id="PF07729">
    <property type="entry name" value="FCD"/>
    <property type="match status" value="1"/>
</dbReference>
<dbReference type="PANTHER" id="PTHR43537:SF5">
    <property type="entry name" value="UXU OPERON TRANSCRIPTIONAL REGULATOR"/>
    <property type="match status" value="1"/>
</dbReference>
<dbReference type="InterPro" id="IPR011711">
    <property type="entry name" value="GntR_C"/>
</dbReference>
<dbReference type="InterPro" id="IPR036388">
    <property type="entry name" value="WH-like_DNA-bd_sf"/>
</dbReference>
<organism evidence="5 6">
    <name type="scientific">Xanthobacter tagetidis</name>
    <dbReference type="NCBI Taxonomy" id="60216"/>
    <lineage>
        <taxon>Bacteria</taxon>
        <taxon>Pseudomonadati</taxon>
        <taxon>Pseudomonadota</taxon>
        <taxon>Alphaproteobacteria</taxon>
        <taxon>Hyphomicrobiales</taxon>
        <taxon>Xanthobacteraceae</taxon>
        <taxon>Xanthobacter</taxon>
    </lineage>
</organism>
<evidence type="ECO:0000259" key="4">
    <source>
        <dbReference type="PROSITE" id="PS50949"/>
    </source>
</evidence>
<dbReference type="Proteomes" id="UP000269692">
    <property type="component" value="Unassembled WGS sequence"/>
</dbReference>
<evidence type="ECO:0000256" key="3">
    <source>
        <dbReference type="ARBA" id="ARBA00023163"/>
    </source>
</evidence>
<sequence length="244" mass="27361">MSRLKNLHEVRIPGAIDPAKAQGRGRESPPHASRVWRIVEVLQERIASQQLRGGERLHEQALATEFGASRTVIREVLGSLEQRSLVQRIPNRGAYVKGLGEKEVLDIFEIREWLEALLTLRATQNAPDGHWVRFIALFEGPLAASIQAGDLTAYNDALEDLRLETARIADNEIANGFIYQVLDRARVIKIRVTLLPGRAEAGRLLHLKMLGCMAGRDGEGAQRYKREIISSARDLFVKYKALIL</sequence>
<dbReference type="SMART" id="SM00895">
    <property type="entry name" value="FCD"/>
    <property type="match status" value="1"/>
</dbReference>
<gene>
    <name evidence="5" type="ORF">D9R14_12485</name>
</gene>
<dbReference type="SUPFAM" id="SSF48008">
    <property type="entry name" value="GntR ligand-binding domain-like"/>
    <property type="match status" value="1"/>
</dbReference>
<dbReference type="AlphaFoldDB" id="A0A3L7ADA7"/>
<reference evidence="5 6" key="1">
    <citation type="submission" date="2018-10" db="EMBL/GenBank/DDBJ databases">
        <title>Xanthobacter tagetidis genome sequencing and assembly.</title>
        <authorList>
            <person name="Maclea K.S."/>
            <person name="Goen A.E."/>
            <person name="Fatima S.A."/>
        </authorList>
    </citation>
    <scope>NUCLEOTIDE SEQUENCE [LARGE SCALE GENOMIC DNA]</scope>
    <source>
        <strain evidence="5 6">ATCC 700314</strain>
    </source>
</reference>
<dbReference type="Pfam" id="PF00392">
    <property type="entry name" value="GntR"/>
    <property type="match status" value="1"/>
</dbReference>
<feature type="domain" description="HTH gntR-type" evidence="4">
    <location>
        <begin position="32"/>
        <end position="99"/>
    </location>
</feature>
<keyword evidence="2" id="KW-0238">DNA-binding</keyword>
<accession>A0A3L7ADA7</accession>
<evidence type="ECO:0000313" key="6">
    <source>
        <dbReference type="Proteomes" id="UP000269692"/>
    </source>
</evidence>
<dbReference type="PROSITE" id="PS50949">
    <property type="entry name" value="HTH_GNTR"/>
    <property type="match status" value="1"/>
</dbReference>
<name>A0A3L7ADA7_9HYPH</name>
<dbReference type="EMBL" id="RCTF01000009">
    <property type="protein sequence ID" value="RLP78197.1"/>
    <property type="molecule type" value="Genomic_DNA"/>
</dbReference>
<protein>
    <submittedName>
        <fullName evidence="5">GntR family transcriptional regulator</fullName>
    </submittedName>
</protein>
<dbReference type="SUPFAM" id="SSF46785">
    <property type="entry name" value="Winged helix' DNA-binding domain"/>
    <property type="match status" value="1"/>
</dbReference>
<keyword evidence="3" id="KW-0804">Transcription</keyword>
<dbReference type="CDD" id="cd07377">
    <property type="entry name" value="WHTH_GntR"/>
    <property type="match status" value="1"/>
</dbReference>
<dbReference type="InterPro" id="IPR008920">
    <property type="entry name" value="TF_FadR/GntR_C"/>
</dbReference>
<dbReference type="GO" id="GO:0003700">
    <property type="term" value="F:DNA-binding transcription factor activity"/>
    <property type="evidence" value="ECO:0007669"/>
    <property type="project" value="InterPro"/>
</dbReference>
<dbReference type="InterPro" id="IPR036390">
    <property type="entry name" value="WH_DNA-bd_sf"/>
</dbReference>
<dbReference type="Gene3D" id="1.10.10.10">
    <property type="entry name" value="Winged helix-like DNA-binding domain superfamily/Winged helix DNA-binding domain"/>
    <property type="match status" value="1"/>
</dbReference>
<evidence type="ECO:0000256" key="2">
    <source>
        <dbReference type="ARBA" id="ARBA00023125"/>
    </source>
</evidence>
<dbReference type="GO" id="GO:0003677">
    <property type="term" value="F:DNA binding"/>
    <property type="evidence" value="ECO:0007669"/>
    <property type="project" value="UniProtKB-KW"/>
</dbReference>
<comment type="caution">
    <text evidence="5">The sequence shown here is derived from an EMBL/GenBank/DDBJ whole genome shotgun (WGS) entry which is preliminary data.</text>
</comment>
<keyword evidence="1" id="KW-0805">Transcription regulation</keyword>
<proteinExistence type="predicted"/>
<evidence type="ECO:0000256" key="1">
    <source>
        <dbReference type="ARBA" id="ARBA00023015"/>
    </source>
</evidence>